<dbReference type="PANTHER" id="PTHR33233">
    <property type="entry name" value="ENDONUCLEASE/EXONUCLEASE/PHOSPHATASE"/>
    <property type="match status" value="1"/>
</dbReference>
<dbReference type="OrthoDB" id="1939300at2759"/>
<dbReference type="PaxDb" id="4097-A0A1S4AQ42"/>
<dbReference type="RefSeq" id="XP_016478680.1">
    <property type="nucleotide sequence ID" value="XM_016623194.1"/>
</dbReference>
<evidence type="ECO:0008006" key="3">
    <source>
        <dbReference type="Google" id="ProtNLM"/>
    </source>
</evidence>
<proteinExistence type="predicted"/>
<evidence type="ECO:0000256" key="1">
    <source>
        <dbReference type="SAM" id="MobiDB-lite"/>
    </source>
</evidence>
<sequence>MILKQWEPKFQMSKEKTRNIPIWVIFPSLPVEYWTKENLARIASCIGKPICSDRLTAEGERIFYARMLIEMDISQELPNVMLIEEAEGTYMEQELEYEWRLAFCEVCFQIGKHEVNCEKAPIEKQKYRGEEQDRQAGIKQQKKMQWKVKVTMEQGGTTKVQETTISQDKEMKDQGKEQKEDQNIETQEENFQPQ</sequence>
<feature type="region of interest" description="Disordered" evidence="1">
    <location>
        <begin position="157"/>
        <end position="194"/>
    </location>
</feature>
<name>A0A1S4AQ42_TOBAC</name>
<dbReference type="AlphaFoldDB" id="A0A1S4AQ42"/>
<accession>A0A1S4AQ42</accession>
<protein>
    <recommendedName>
        <fullName evidence="3">DUF4283 domain-containing protein</fullName>
    </recommendedName>
</protein>
<organism evidence="2">
    <name type="scientific">Nicotiana tabacum</name>
    <name type="common">Common tobacco</name>
    <dbReference type="NCBI Taxonomy" id="4097"/>
    <lineage>
        <taxon>Eukaryota</taxon>
        <taxon>Viridiplantae</taxon>
        <taxon>Streptophyta</taxon>
        <taxon>Embryophyta</taxon>
        <taxon>Tracheophyta</taxon>
        <taxon>Spermatophyta</taxon>
        <taxon>Magnoliopsida</taxon>
        <taxon>eudicotyledons</taxon>
        <taxon>Gunneridae</taxon>
        <taxon>Pentapetalae</taxon>
        <taxon>asterids</taxon>
        <taxon>lamiids</taxon>
        <taxon>Solanales</taxon>
        <taxon>Solanaceae</taxon>
        <taxon>Nicotianoideae</taxon>
        <taxon>Nicotianeae</taxon>
        <taxon>Nicotiana</taxon>
    </lineage>
</organism>
<dbReference type="PANTHER" id="PTHR33233:SF17">
    <property type="entry name" value="DUF4283 DOMAIN-CONTAINING PROTEIN"/>
    <property type="match status" value="1"/>
</dbReference>
<gene>
    <name evidence="2" type="primary">LOC107800055</name>
</gene>
<evidence type="ECO:0000313" key="2">
    <source>
        <dbReference type="RefSeq" id="XP_016478680.1"/>
    </source>
</evidence>
<dbReference type="KEGG" id="nta:107800055"/>
<reference evidence="2" key="1">
    <citation type="submission" date="2025-08" db="UniProtKB">
        <authorList>
            <consortium name="RefSeq"/>
        </authorList>
    </citation>
    <scope>IDENTIFICATION</scope>
</reference>
<feature type="compositionally biased region" description="Polar residues" evidence="1">
    <location>
        <begin position="157"/>
        <end position="166"/>
    </location>
</feature>
<feature type="compositionally biased region" description="Basic and acidic residues" evidence="1">
    <location>
        <begin position="167"/>
        <end position="182"/>
    </location>
</feature>